<accession>A0A165FK54</accession>
<dbReference type="CDD" id="cd09271">
    <property type="entry name" value="RNase_H2-C"/>
    <property type="match status" value="1"/>
</dbReference>
<evidence type="ECO:0000313" key="3">
    <source>
        <dbReference type="Proteomes" id="UP000076842"/>
    </source>
</evidence>
<protein>
    <submittedName>
        <fullName evidence="2">Ribonuclease H1 small subunit</fullName>
    </submittedName>
</protein>
<dbReference type="PANTHER" id="PTHR47204:SF1">
    <property type="entry name" value="RIBONUCLEASE H2 SUBUNIT C"/>
    <property type="match status" value="1"/>
</dbReference>
<dbReference type="GO" id="GO:0006401">
    <property type="term" value="P:RNA catabolic process"/>
    <property type="evidence" value="ECO:0007669"/>
    <property type="project" value="InterPro"/>
</dbReference>
<gene>
    <name evidence="2" type="ORF">CALCODRAFT_483629</name>
</gene>
<dbReference type="EMBL" id="KV423971">
    <property type="protein sequence ID" value="KZT56866.1"/>
    <property type="molecule type" value="Genomic_DNA"/>
</dbReference>
<dbReference type="InterPro" id="IPR013924">
    <property type="entry name" value="RNase_H2_suC"/>
</dbReference>
<keyword evidence="3" id="KW-1185">Reference proteome</keyword>
<reference evidence="2 3" key="1">
    <citation type="journal article" date="2016" name="Mol. Biol. Evol.">
        <title>Comparative Genomics of Early-Diverging Mushroom-Forming Fungi Provides Insights into the Origins of Lignocellulose Decay Capabilities.</title>
        <authorList>
            <person name="Nagy L.G."/>
            <person name="Riley R."/>
            <person name="Tritt A."/>
            <person name="Adam C."/>
            <person name="Daum C."/>
            <person name="Floudas D."/>
            <person name="Sun H."/>
            <person name="Yadav J.S."/>
            <person name="Pangilinan J."/>
            <person name="Larsson K.H."/>
            <person name="Matsuura K."/>
            <person name="Barry K."/>
            <person name="Labutti K."/>
            <person name="Kuo R."/>
            <person name="Ohm R.A."/>
            <person name="Bhattacharya S.S."/>
            <person name="Shirouzu T."/>
            <person name="Yoshinaga Y."/>
            <person name="Martin F.M."/>
            <person name="Grigoriev I.V."/>
            <person name="Hibbett D.S."/>
        </authorList>
    </citation>
    <scope>NUCLEOTIDE SEQUENCE [LARGE SCALE GENOMIC DNA]</scope>
    <source>
        <strain evidence="2 3">HHB12733</strain>
    </source>
</reference>
<feature type="region of interest" description="Disordered" evidence="1">
    <location>
        <begin position="90"/>
        <end position="145"/>
    </location>
</feature>
<sequence>MTSIHFAASRGGPREAPLHLMPFHIAYDGPAPLSTYFLVHPDSAPDGPSQEQVNPSRVQRFISTFRGRALKGTHIPLPDGYTGVLLRSSAPAAPKAKPPARPTPTKRRPGPSSKKRAASPIPIPVPDSDDEAEQAVQRAEEERPRKELRVDGVFRGFVLWGADGEADEEDAYVRALGEWRRLAELIHDTSVGATV</sequence>
<dbReference type="GO" id="GO:0032299">
    <property type="term" value="C:ribonuclease H2 complex"/>
    <property type="evidence" value="ECO:0007669"/>
    <property type="project" value="InterPro"/>
</dbReference>
<dbReference type="STRING" id="1353952.A0A165FK54"/>
<dbReference type="AlphaFoldDB" id="A0A165FK54"/>
<dbReference type="Pfam" id="PF08615">
    <property type="entry name" value="RNase_H2_suC"/>
    <property type="match status" value="1"/>
</dbReference>
<dbReference type="PANTHER" id="PTHR47204">
    <property type="entry name" value="OS02G0168900 PROTEIN"/>
    <property type="match status" value="1"/>
</dbReference>
<dbReference type="Proteomes" id="UP000076842">
    <property type="component" value="Unassembled WGS sequence"/>
</dbReference>
<proteinExistence type="predicted"/>
<name>A0A165FK54_9BASI</name>
<dbReference type="OrthoDB" id="6222486at2759"/>
<feature type="compositionally biased region" description="Basic residues" evidence="1">
    <location>
        <begin position="104"/>
        <end position="117"/>
    </location>
</feature>
<organism evidence="2 3">
    <name type="scientific">Calocera cornea HHB12733</name>
    <dbReference type="NCBI Taxonomy" id="1353952"/>
    <lineage>
        <taxon>Eukaryota</taxon>
        <taxon>Fungi</taxon>
        <taxon>Dikarya</taxon>
        <taxon>Basidiomycota</taxon>
        <taxon>Agaricomycotina</taxon>
        <taxon>Dacrymycetes</taxon>
        <taxon>Dacrymycetales</taxon>
        <taxon>Dacrymycetaceae</taxon>
        <taxon>Calocera</taxon>
    </lineage>
</organism>
<dbReference type="Gene3D" id="2.40.128.680">
    <property type="match status" value="1"/>
</dbReference>
<evidence type="ECO:0000256" key="1">
    <source>
        <dbReference type="SAM" id="MobiDB-lite"/>
    </source>
</evidence>
<evidence type="ECO:0000313" key="2">
    <source>
        <dbReference type="EMBL" id="KZT56866.1"/>
    </source>
</evidence>
<dbReference type="InParanoid" id="A0A165FK54"/>